<name>A0A1G2HQ41_9BACT</name>
<feature type="domain" description="SpaA-like prealbumin fold" evidence="1">
    <location>
        <begin position="414"/>
        <end position="502"/>
    </location>
</feature>
<dbReference type="Proteomes" id="UP000176855">
    <property type="component" value="Unassembled WGS sequence"/>
</dbReference>
<dbReference type="InterPro" id="IPR013783">
    <property type="entry name" value="Ig-like_fold"/>
</dbReference>
<dbReference type="EMBL" id="MHOO01000004">
    <property type="protein sequence ID" value="OGZ64607.1"/>
    <property type="molecule type" value="Genomic_DNA"/>
</dbReference>
<feature type="domain" description="SpaA-like prealbumin fold" evidence="1">
    <location>
        <begin position="884"/>
        <end position="976"/>
    </location>
</feature>
<feature type="domain" description="SpaA-like prealbumin fold" evidence="1">
    <location>
        <begin position="1678"/>
        <end position="1772"/>
    </location>
</feature>
<dbReference type="InterPro" id="IPR055371">
    <property type="entry name" value="SpaA_PFL_dom_4"/>
</dbReference>
<dbReference type="InterPro" id="IPR014756">
    <property type="entry name" value="Ig_E-set"/>
</dbReference>
<dbReference type="Gene3D" id="2.60.40.10">
    <property type="entry name" value="Immunoglobulins"/>
    <property type="match status" value="3"/>
</dbReference>
<proteinExistence type="predicted"/>
<reference evidence="2 3" key="1">
    <citation type="journal article" date="2016" name="Nat. Commun.">
        <title>Thousands of microbial genomes shed light on interconnected biogeochemical processes in an aquifer system.</title>
        <authorList>
            <person name="Anantharaman K."/>
            <person name="Brown C.T."/>
            <person name="Hug L.A."/>
            <person name="Sharon I."/>
            <person name="Castelle C.J."/>
            <person name="Probst A.J."/>
            <person name="Thomas B.C."/>
            <person name="Singh A."/>
            <person name="Wilkins M.J."/>
            <person name="Karaoz U."/>
            <person name="Brodie E.L."/>
            <person name="Williams K.H."/>
            <person name="Hubbard S.S."/>
            <person name="Banfield J.F."/>
        </authorList>
    </citation>
    <scope>NUCLEOTIDE SEQUENCE [LARGE SCALE GENOMIC DNA]</scope>
</reference>
<feature type="domain" description="SpaA-like prealbumin fold" evidence="1">
    <location>
        <begin position="309"/>
        <end position="407"/>
    </location>
</feature>
<feature type="domain" description="SpaA-like prealbumin fold" evidence="1">
    <location>
        <begin position="1498"/>
        <end position="1570"/>
    </location>
</feature>
<evidence type="ECO:0000259" key="1">
    <source>
        <dbReference type="Pfam" id="PF24514"/>
    </source>
</evidence>
<evidence type="ECO:0000313" key="3">
    <source>
        <dbReference type="Proteomes" id="UP000176855"/>
    </source>
</evidence>
<protein>
    <recommendedName>
        <fullName evidence="1">SpaA-like prealbumin fold domain-containing protein</fullName>
    </recommendedName>
</protein>
<dbReference type="Pfam" id="PF24514">
    <property type="entry name" value="SpaA_4"/>
    <property type="match status" value="5"/>
</dbReference>
<comment type="caution">
    <text evidence="2">The sequence shown here is derived from an EMBL/GenBank/DDBJ whole genome shotgun (WGS) entry which is preliminary data.</text>
</comment>
<gene>
    <name evidence="2" type="ORF">A2730_02850</name>
</gene>
<dbReference type="CDD" id="cd00102">
    <property type="entry name" value="IPT"/>
    <property type="match status" value="1"/>
</dbReference>
<dbReference type="SUPFAM" id="SSF81296">
    <property type="entry name" value="E set domains"/>
    <property type="match status" value="3"/>
</dbReference>
<sequence length="1792" mass="188925">MRNYFKLLIFVISFGILAFAGITIVNANPIPTIGSISPGSKPAGSPAFTLTVNGTGFVNGSIVRWSNSNRTTTFVSSTQIRASISASDVAVQGIFNVTVFNPVNGSPPTGGSSDGWPFNVTAGSTCTPNWQCSDWGNCNNGTQSRTCTDTKNCGTTNGRPALTRSCTNTCTPSWQCTAWSACTNNSQSRTCADDNSCGTTTGRPALTRSCTPPPPPTTKGSINIDKESIGGNATFSFTSNIPNNGSFTITTSDGYNSKLIENVAPGTYSVTETVPGNWNKTQDTCGSITVTAGQTANCYIRNVKKKGTLRIVKNAANGKAEFTYEVVGPPNSYTLSIDTNATTSVSKQLYVGNYSVTEILPETNDWKFGSVSCANANGPTGNVITHGRSGVTILAGQTTTCTFNNSKRKGTLEIINNTQGGNGTFEFSVGGPEAFKVNVGPNLKHSRLVEPGDYSITETAQPGWKLDSVSCNVVTNQVAGNPSIYLDVAEDKTTTCTFTNSKIPKLTVTKELVPAADPGKFNLKVGETIKASNVGNGGTTGAIEYPAGNYTVSETAGTGTNLADYTRTFMGDCDATGKVTLAAGDNKTCTIKNEKNNPLPHVTKIEPATKTSGVAGGNAVITGSNFINGSLVTFNGPVPVSSNYVTVDSATQITIAASFINSLPRGQYAVTVTNSQPGGGTSPESVAFTVVNPKPVIIKITPDTKVKDSPGFTLTIEGSGFVSDECATGSCVQWDGNNRITKFISASKLEAQITDADLKVLGPHSVTVVNPGEQPSGAKTFTVVNPTPVITQISPDTKTINSPGFDLIVDGSGYINGNGDCAKGSCVMWNGSSKPTEFKSASKLVAKIPDADLKVEGSYPITVVNPGVPPSNARTFSVTKGGTIVLVKNTNGGDDTFNFNTSGGNGLPATIELITQNGTKSATFPVTGTGPFTISESATLGWLYPPEASCSNGANPNNNFSVPAGETVTCTFTNSKQPTLTIRKICDPANDTVNKFDLRIDGAVAGTGENVGCGGTTGPVIKSVGSHIFDEVFKTSGDFTVTYGGDPGCGPSPDGTTGKVTLAAGDNKTCTVTNTKKIPKGAIDIRVNIDIAPDDTFEFTTTGGDGFPLEFSVTTANKTKLQNFGNITPGSYSITWTPEPEWMVENASCTSGTPAGFTVSSNTKTTCTFDLKRQRKGSITIVENSPVDEPQEFCFDGDLSDANGSEIGDICLDNDNDTDANNSFTWADLNPGSYTENQLPVLDFPLLDISCSGGSSVTEHNNGVTINLQAGEDVICTFANAIGENEDGERNQGGGAATMHVNKHADGGNGTDVFHYKVYETTASNQPYREFDITANEQAGGQNQFRGFYDLEVPARKAYPYISEVVEADKGWRLDVASCADENGQPICNATTDANGNPICVDYKIAVEGETVYCSFINSKPQTPEEVCIADCNNTYDQCQTEQCAAEQDTCINDCEDQADEEEGNLEIIKRINGANDTDPPSEFHYFIWPSPLIMKLTPEGDPAEASKTERVEPDENYTIIESIPNGWKFVSAECGGKPFVQGTVNETSATISTRVIGDEKTTCTFINEKTTYETSLTINKVCVPEDDHGNFDLKLDGEDAPNGSHVPCGESAGPFPLDPGDYTVSEAAGPGTDLADYNTTYSTDCRDGNVVLAQGEQKVCTITNTNKNYVPPKKGKIKIEKEANGGNGETFEYSIEGPTSTTLLVPITGNSGTEDVEVDPGTYSIAELHQDGWKFDSASCEGNAFDPEDDGVSSVIVTADQITTCTFKNRRTSEDGTLTISKKANGGDGEF</sequence>
<feature type="non-terminal residue" evidence="2">
    <location>
        <position position="1792"/>
    </location>
</feature>
<evidence type="ECO:0000313" key="2">
    <source>
        <dbReference type="EMBL" id="OGZ64607.1"/>
    </source>
</evidence>
<accession>A0A1G2HQ41</accession>
<organism evidence="2 3">
    <name type="scientific">Candidatus Staskawiczbacteria bacterium RIFCSPHIGHO2_01_FULL_39_25</name>
    <dbReference type="NCBI Taxonomy" id="1802202"/>
    <lineage>
        <taxon>Bacteria</taxon>
        <taxon>Candidatus Staskawicziibacteriota</taxon>
    </lineage>
</organism>